<keyword evidence="7" id="KW-1185">Reference proteome</keyword>
<dbReference type="InterPro" id="IPR022973">
    <property type="entry name" value="Ribosomal_uL10_bac"/>
</dbReference>
<organism evidence="6 7">
    <name type="scientific">Ethanoligenens harbinense (strain DSM 18485 / JCM 12961 / CGMCC 1.5033 / YUAN-3)</name>
    <dbReference type="NCBI Taxonomy" id="663278"/>
    <lineage>
        <taxon>Bacteria</taxon>
        <taxon>Bacillati</taxon>
        <taxon>Bacillota</taxon>
        <taxon>Clostridia</taxon>
        <taxon>Eubacteriales</taxon>
        <taxon>Oscillospiraceae</taxon>
        <taxon>Ethanoligenens</taxon>
    </lineage>
</organism>
<dbReference type="NCBIfam" id="NF000955">
    <property type="entry name" value="PRK00099.1-1"/>
    <property type="match status" value="1"/>
</dbReference>
<dbReference type="InterPro" id="IPR001790">
    <property type="entry name" value="Ribosomal_uL10"/>
</dbReference>
<dbReference type="Pfam" id="PF00466">
    <property type="entry name" value="Ribosomal_L10"/>
    <property type="match status" value="1"/>
</dbReference>
<dbReference type="Gene3D" id="6.10.250.290">
    <property type="match status" value="1"/>
</dbReference>
<dbReference type="InterPro" id="IPR002363">
    <property type="entry name" value="Ribosomal_uL10_CS_bac"/>
</dbReference>
<dbReference type="Gene3D" id="3.30.70.1730">
    <property type="match status" value="1"/>
</dbReference>
<evidence type="ECO:0000256" key="3">
    <source>
        <dbReference type="ARBA" id="ARBA00023274"/>
    </source>
</evidence>
<comment type="similarity">
    <text evidence="1 5">Belongs to the universal ribosomal protein uL10 family.</text>
</comment>
<evidence type="ECO:0000256" key="5">
    <source>
        <dbReference type="HAMAP-Rule" id="MF_00362"/>
    </source>
</evidence>
<dbReference type="GO" id="GO:0006412">
    <property type="term" value="P:translation"/>
    <property type="evidence" value="ECO:0007669"/>
    <property type="project" value="UniProtKB-UniRule"/>
</dbReference>
<dbReference type="HAMAP" id="MF_00362">
    <property type="entry name" value="Ribosomal_uL10"/>
    <property type="match status" value="1"/>
</dbReference>
<dbReference type="STRING" id="663278.Ethha_2077"/>
<dbReference type="AlphaFoldDB" id="E6U3J4"/>
<dbReference type="GO" id="GO:0015934">
    <property type="term" value="C:large ribosomal subunit"/>
    <property type="evidence" value="ECO:0007669"/>
    <property type="project" value="InterPro"/>
</dbReference>
<dbReference type="EMBL" id="CP002400">
    <property type="protein sequence ID" value="ADU27594.1"/>
    <property type="molecule type" value="Genomic_DNA"/>
</dbReference>
<dbReference type="Proteomes" id="UP000001551">
    <property type="component" value="Chromosome"/>
</dbReference>
<proteinExistence type="inferred from homology"/>
<name>E6U3J4_ETHHY</name>
<dbReference type="PROSITE" id="PS01109">
    <property type="entry name" value="RIBOSOMAL_L10"/>
    <property type="match status" value="1"/>
</dbReference>
<evidence type="ECO:0000256" key="1">
    <source>
        <dbReference type="ARBA" id="ARBA00008889"/>
    </source>
</evidence>
<comment type="subunit">
    <text evidence="5">Part of the ribosomal stalk of the 50S ribosomal subunit. The N-terminus interacts with L11 and the large rRNA to form the base of the stalk. The C-terminus forms an elongated spine to which L12 dimers bind in a sequential fashion forming a multimeric L10(L12)X complex.</text>
</comment>
<dbReference type="InterPro" id="IPR043141">
    <property type="entry name" value="Ribosomal_uL10-like_sf"/>
</dbReference>
<dbReference type="PANTHER" id="PTHR11560">
    <property type="entry name" value="39S RIBOSOMAL PROTEIN L10, MITOCHONDRIAL"/>
    <property type="match status" value="1"/>
</dbReference>
<dbReference type="eggNOG" id="COG0244">
    <property type="taxonomic scope" value="Bacteria"/>
</dbReference>
<protein>
    <recommendedName>
        <fullName evidence="4 5">Large ribosomal subunit protein uL10</fullName>
    </recommendedName>
</protein>
<dbReference type="GO" id="GO:0003735">
    <property type="term" value="F:structural constituent of ribosome"/>
    <property type="evidence" value="ECO:0007669"/>
    <property type="project" value="InterPro"/>
</dbReference>
<dbReference type="SUPFAM" id="SSF160369">
    <property type="entry name" value="Ribosomal protein L10-like"/>
    <property type="match status" value="1"/>
</dbReference>
<dbReference type="GO" id="GO:0070180">
    <property type="term" value="F:large ribosomal subunit rRNA binding"/>
    <property type="evidence" value="ECO:0007669"/>
    <property type="project" value="UniProtKB-UniRule"/>
</dbReference>
<dbReference type="InterPro" id="IPR047865">
    <property type="entry name" value="Ribosomal_uL10_bac_type"/>
</dbReference>
<keyword evidence="5" id="KW-0699">rRNA-binding</keyword>
<dbReference type="RefSeq" id="WP_013485942.1">
    <property type="nucleotide sequence ID" value="NC_014828.1"/>
</dbReference>
<evidence type="ECO:0000256" key="2">
    <source>
        <dbReference type="ARBA" id="ARBA00022980"/>
    </source>
</evidence>
<comment type="function">
    <text evidence="5">Forms part of the ribosomal stalk, playing a central role in the interaction of the ribosome with GTP-bound translation factors.</text>
</comment>
<evidence type="ECO:0000313" key="7">
    <source>
        <dbReference type="Proteomes" id="UP000001551"/>
    </source>
</evidence>
<gene>
    <name evidence="5" type="primary">rplJ</name>
    <name evidence="6" type="ordered locus">Ethha_2077</name>
</gene>
<evidence type="ECO:0000256" key="4">
    <source>
        <dbReference type="ARBA" id="ARBA00035202"/>
    </source>
</evidence>
<dbReference type="HOGENOM" id="CLU_092227_2_1_9"/>
<keyword evidence="2 5" id="KW-0689">Ribosomal protein</keyword>
<dbReference type="CDD" id="cd05797">
    <property type="entry name" value="Ribosomal_L10"/>
    <property type="match status" value="1"/>
</dbReference>
<reference evidence="6 7" key="1">
    <citation type="submission" date="2010-12" db="EMBL/GenBank/DDBJ databases">
        <title>Complete sequence of Ethanoligenens harbinense YUAN-3.</title>
        <authorList>
            <person name="Lucas S."/>
            <person name="Copeland A."/>
            <person name="Lapidus A."/>
            <person name="Cheng J.-F."/>
            <person name="Bruce D."/>
            <person name="Goodwin L."/>
            <person name="Pitluck S."/>
            <person name="Chertkov O."/>
            <person name="Misra M."/>
            <person name="Detter J.C."/>
            <person name="Han C."/>
            <person name="Tapia R."/>
            <person name="Land M."/>
            <person name="Hauser L."/>
            <person name="Jeffries C."/>
            <person name="Kyrpides N."/>
            <person name="Ivanova N."/>
            <person name="Mikhailova N."/>
            <person name="Wang A."/>
            <person name="Mouttaki H."/>
            <person name="He Z."/>
            <person name="Zhou J."/>
            <person name="Hemme C.L."/>
            <person name="Woyke T."/>
        </authorList>
    </citation>
    <scope>NUCLEOTIDE SEQUENCE [LARGE SCALE GENOMIC DNA]</scope>
    <source>
        <strain evidence="7">DSM 18485 / JCM 12961 / CGMCC 1.5033 / YUAN-3</strain>
    </source>
</reference>
<dbReference type="KEGG" id="eha:Ethha_2077"/>
<sequence length="176" mass="18217">MPSEKILAQKQQLVTGLAEQLKASISGVLVDYTGISVEDDTKLRAELRAANVDYSVKKNSIIGRAAEAAGLTGLDDVLKGATALATSTEDLVAPAKILAKFAETHPNFKIKAGFIEGKAATGVEVEALAKLPPKEVLVAKALGGLNAPISGFVMVLNANLRGLVVALNAIAEKQSA</sequence>
<keyword evidence="3 5" id="KW-0687">Ribonucleoprotein</keyword>
<accession>E6U3J4</accession>
<evidence type="ECO:0000313" key="6">
    <source>
        <dbReference type="EMBL" id="ADU27594.1"/>
    </source>
</evidence>
<keyword evidence="5" id="KW-0694">RNA-binding</keyword>